<dbReference type="PANTHER" id="PTHR30520">
    <property type="entry name" value="FORMATE TRANSPORTER-RELATED"/>
    <property type="match status" value="1"/>
</dbReference>
<evidence type="ECO:0000256" key="5">
    <source>
        <dbReference type="ARBA" id="ARBA00049660"/>
    </source>
</evidence>
<dbReference type="PROSITE" id="PS01006">
    <property type="entry name" value="FORMATE_NITRITE_TP_2"/>
    <property type="match status" value="1"/>
</dbReference>
<evidence type="ECO:0000256" key="6">
    <source>
        <dbReference type="SAM" id="Phobius"/>
    </source>
</evidence>
<dbReference type="InterPro" id="IPR000292">
    <property type="entry name" value="For/NO2_transpt"/>
</dbReference>
<evidence type="ECO:0000256" key="3">
    <source>
        <dbReference type="ARBA" id="ARBA00022989"/>
    </source>
</evidence>
<protein>
    <recommendedName>
        <fullName evidence="9">Formate/nitrite transporter</fullName>
    </recommendedName>
</protein>
<keyword evidence="4 6" id="KW-0472">Membrane</keyword>
<comment type="subcellular location">
    <subcellularLocation>
        <location evidence="1">Membrane</location>
        <topology evidence="1">Multi-pass membrane protein</topology>
    </subcellularLocation>
</comment>
<feature type="transmembrane region" description="Helical" evidence="6">
    <location>
        <begin position="215"/>
        <end position="238"/>
    </location>
</feature>
<dbReference type="GO" id="GO:0015499">
    <property type="term" value="F:formate transmembrane transporter activity"/>
    <property type="evidence" value="ECO:0007669"/>
    <property type="project" value="TreeGrafter"/>
</dbReference>
<dbReference type="InterPro" id="IPR024002">
    <property type="entry name" value="For/NO2_transpt_CS"/>
</dbReference>
<feature type="transmembrane region" description="Helical" evidence="6">
    <location>
        <begin position="142"/>
        <end position="162"/>
    </location>
</feature>
<dbReference type="InterPro" id="IPR023271">
    <property type="entry name" value="Aquaporin-like"/>
</dbReference>
<gene>
    <name evidence="7" type="ORF">CYMTET_56903</name>
</gene>
<dbReference type="Proteomes" id="UP001190700">
    <property type="component" value="Unassembled WGS sequence"/>
</dbReference>
<comment type="similarity">
    <text evidence="5">Belongs to the FNT transporter (TC 1.A.16) family.</text>
</comment>
<comment type="caution">
    <text evidence="7">The sequence shown here is derived from an EMBL/GenBank/DDBJ whole genome shotgun (WGS) entry which is preliminary data.</text>
</comment>
<evidence type="ECO:0000256" key="2">
    <source>
        <dbReference type="ARBA" id="ARBA00022692"/>
    </source>
</evidence>
<name>A0AAE0BBH3_9CHLO</name>
<proteinExistence type="inferred from homology"/>
<dbReference type="AlphaFoldDB" id="A0AAE0BBH3"/>
<feature type="transmembrane region" description="Helical" evidence="6">
    <location>
        <begin position="174"/>
        <end position="195"/>
    </location>
</feature>
<evidence type="ECO:0000313" key="8">
    <source>
        <dbReference type="Proteomes" id="UP001190700"/>
    </source>
</evidence>
<evidence type="ECO:0000313" key="7">
    <source>
        <dbReference type="EMBL" id="KAK3232752.1"/>
    </source>
</evidence>
<dbReference type="PANTHER" id="PTHR30520:SF6">
    <property type="entry name" value="FORMATE_NITRATE FAMILY TRANSPORTER (EUROFUNG)"/>
    <property type="match status" value="1"/>
</dbReference>
<organism evidence="7 8">
    <name type="scientific">Cymbomonas tetramitiformis</name>
    <dbReference type="NCBI Taxonomy" id="36881"/>
    <lineage>
        <taxon>Eukaryota</taxon>
        <taxon>Viridiplantae</taxon>
        <taxon>Chlorophyta</taxon>
        <taxon>Pyramimonadophyceae</taxon>
        <taxon>Pyramimonadales</taxon>
        <taxon>Pyramimonadaceae</taxon>
        <taxon>Cymbomonas</taxon>
    </lineage>
</organism>
<keyword evidence="3 6" id="KW-1133">Transmembrane helix</keyword>
<evidence type="ECO:0000256" key="4">
    <source>
        <dbReference type="ARBA" id="ARBA00023136"/>
    </source>
</evidence>
<evidence type="ECO:0000256" key="1">
    <source>
        <dbReference type="ARBA" id="ARBA00004141"/>
    </source>
</evidence>
<dbReference type="Gene3D" id="1.20.1080.10">
    <property type="entry name" value="Glycerol uptake facilitator protein"/>
    <property type="match status" value="1"/>
</dbReference>
<dbReference type="Pfam" id="PF01226">
    <property type="entry name" value="Form_Nir_trans"/>
    <property type="match status" value="1"/>
</dbReference>
<keyword evidence="8" id="KW-1185">Reference proteome</keyword>
<dbReference type="GO" id="GO:0005886">
    <property type="term" value="C:plasma membrane"/>
    <property type="evidence" value="ECO:0007669"/>
    <property type="project" value="TreeGrafter"/>
</dbReference>
<sequence length="241" mass="24805">MKSGFSASKTLVLGFMAGCFISLGASLCLSVGAQAPGLAASNGGIQKFVLGAIGLPFGLSWVIGTGSELFTGNAFVMAAGVYSGKVSMKDLAHNWFWSLLGNIIGCAFIFGMYIHLCGNVGNPGLMAGAAKVAMVRMTTTPILFFKAILCNWLVCLAIWLATASATLPGKYMSVFLCIPAFVAMGLEHSIANMFLVPAGMAAGAPITVAMFLTTLVPVLLGNIVGGAVFMGGLTHLAYGDN</sequence>
<reference evidence="7 8" key="1">
    <citation type="journal article" date="2015" name="Genome Biol. Evol.">
        <title>Comparative Genomics of a Bacterivorous Green Alga Reveals Evolutionary Causalities and Consequences of Phago-Mixotrophic Mode of Nutrition.</title>
        <authorList>
            <person name="Burns J.A."/>
            <person name="Paasch A."/>
            <person name="Narechania A."/>
            <person name="Kim E."/>
        </authorList>
    </citation>
    <scope>NUCLEOTIDE SEQUENCE [LARGE SCALE GENOMIC DNA]</scope>
    <source>
        <strain evidence="7 8">PLY_AMNH</strain>
    </source>
</reference>
<feature type="transmembrane region" description="Helical" evidence="6">
    <location>
        <begin position="94"/>
        <end position="116"/>
    </location>
</feature>
<accession>A0AAE0BBH3</accession>
<evidence type="ECO:0008006" key="9">
    <source>
        <dbReference type="Google" id="ProtNLM"/>
    </source>
</evidence>
<feature type="transmembrane region" description="Helical" evidence="6">
    <location>
        <begin position="49"/>
        <end position="82"/>
    </location>
</feature>
<dbReference type="EMBL" id="LGRX02035906">
    <property type="protein sequence ID" value="KAK3232752.1"/>
    <property type="molecule type" value="Genomic_DNA"/>
</dbReference>
<keyword evidence="2 6" id="KW-0812">Transmembrane</keyword>